<dbReference type="STRING" id="1038014.SAMN04487910_2747"/>
<accession>A0A1H7R0V4</accession>
<organism evidence="1 2">
    <name type="scientific">Aquimarina amphilecti</name>
    <dbReference type="NCBI Taxonomy" id="1038014"/>
    <lineage>
        <taxon>Bacteria</taxon>
        <taxon>Pseudomonadati</taxon>
        <taxon>Bacteroidota</taxon>
        <taxon>Flavobacteriia</taxon>
        <taxon>Flavobacteriales</taxon>
        <taxon>Flavobacteriaceae</taxon>
        <taxon>Aquimarina</taxon>
    </lineage>
</organism>
<dbReference type="AlphaFoldDB" id="A0A1H7R0V4"/>
<keyword evidence="2" id="KW-1185">Reference proteome</keyword>
<evidence type="ECO:0000313" key="2">
    <source>
        <dbReference type="Proteomes" id="UP000198521"/>
    </source>
</evidence>
<name>A0A1H7R0V4_AQUAM</name>
<gene>
    <name evidence="1" type="ORF">SAMN04487910_2747</name>
</gene>
<dbReference type="RefSeq" id="WP_091409405.1">
    <property type="nucleotide sequence ID" value="NZ_FOAB01000004.1"/>
</dbReference>
<reference evidence="1 2" key="1">
    <citation type="submission" date="2016-10" db="EMBL/GenBank/DDBJ databases">
        <authorList>
            <person name="de Groot N.N."/>
        </authorList>
    </citation>
    <scope>NUCLEOTIDE SEQUENCE [LARGE SCALE GENOMIC DNA]</scope>
    <source>
        <strain evidence="1 2">DSM 25232</strain>
    </source>
</reference>
<dbReference type="OrthoDB" id="1191115at2"/>
<evidence type="ECO:0000313" key="1">
    <source>
        <dbReference type="EMBL" id="SEL53545.1"/>
    </source>
</evidence>
<proteinExistence type="predicted"/>
<dbReference type="Proteomes" id="UP000198521">
    <property type="component" value="Unassembled WGS sequence"/>
</dbReference>
<dbReference type="EMBL" id="FOAB01000004">
    <property type="protein sequence ID" value="SEL53545.1"/>
    <property type="molecule type" value="Genomic_DNA"/>
</dbReference>
<protein>
    <submittedName>
        <fullName evidence="1">SUKH-4 immunity protein</fullName>
    </submittedName>
</protein>
<sequence length="191" mass="22588">MNPAEFKLKWIQNESDRWTEFDSCELEKSEINESTNEFLKIGFPEDAAPYLGFGLRSYDWKFNNILDYYEYDDLDPTTKFYWILGSDNSGNPICIDTSQNDRIILLDHEQGFEIIGTVNKNISELASFLLIYRNFIEEINSKYGEDGFFDSKFTKIDLNELEEKFKSLNSDYYLESSFWDIEIENLRAEIQ</sequence>